<dbReference type="InterPro" id="IPR036514">
    <property type="entry name" value="SGNH_hydro_sf"/>
</dbReference>
<evidence type="ECO:0000313" key="1">
    <source>
        <dbReference type="EMBL" id="MPN48253.1"/>
    </source>
</evidence>
<proteinExistence type="predicted"/>
<dbReference type="EMBL" id="VSSQ01110384">
    <property type="protein sequence ID" value="MPN48253.1"/>
    <property type="molecule type" value="Genomic_DNA"/>
</dbReference>
<name>A0A645ILQ2_9ZZZZ</name>
<sequence length="98" mass="11271">MKATKDKVKGIVLMTPYYMEPCQGDIMRARMDEYGAVVKDTASKYGTYFVDLQAVFDDYLQYRHSSYLTWDRVHPNGTASMLIARAFFRAIGTNIIIE</sequence>
<gene>
    <name evidence="1" type="primary">axe2_4</name>
    <name evidence="1" type="ORF">SDC9_195859</name>
</gene>
<dbReference type="AlphaFoldDB" id="A0A645ILQ2"/>
<organism evidence="1">
    <name type="scientific">bioreactor metagenome</name>
    <dbReference type="NCBI Taxonomy" id="1076179"/>
    <lineage>
        <taxon>unclassified sequences</taxon>
        <taxon>metagenomes</taxon>
        <taxon>ecological metagenomes</taxon>
    </lineage>
</organism>
<dbReference type="GO" id="GO:0046555">
    <property type="term" value="F:acetylxylan esterase activity"/>
    <property type="evidence" value="ECO:0007669"/>
    <property type="project" value="UniProtKB-EC"/>
</dbReference>
<protein>
    <submittedName>
        <fullName evidence="1">Acetylxylan esterase</fullName>
        <ecNumber evidence="1">3.1.1.72</ecNumber>
    </submittedName>
</protein>
<dbReference type="SUPFAM" id="SSF52266">
    <property type="entry name" value="SGNH hydrolase"/>
    <property type="match status" value="1"/>
</dbReference>
<accession>A0A645ILQ2</accession>
<dbReference type="EC" id="3.1.1.72" evidence="1"/>
<reference evidence="1" key="1">
    <citation type="submission" date="2019-08" db="EMBL/GenBank/DDBJ databases">
        <authorList>
            <person name="Kucharzyk K."/>
            <person name="Murdoch R.W."/>
            <person name="Higgins S."/>
            <person name="Loffler F."/>
        </authorList>
    </citation>
    <scope>NUCLEOTIDE SEQUENCE</scope>
</reference>
<keyword evidence="1" id="KW-0378">Hydrolase</keyword>
<comment type="caution">
    <text evidence="1">The sequence shown here is derived from an EMBL/GenBank/DDBJ whole genome shotgun (WGS) entry which is preliminary data.</text>
</comment>
<dbReference type="Gene3D" id="3.40.50.1110">
    <property type="entry name" value="SGNH hydrolase"/>
    <property type="match status" value="1"/>
</dbReference>